<proteinExistence type="predicted"/>
<feature type="transmembrane region" description="Helical" evidence="1">
    <location>
        <begin position="57"/>
        <end position="76"/>
    </location>
</feature>
<dbReference type="STRING" id="428992.SAMN05216272_102305"/>
<protein>
    <submittedName>
        <fullName evidence="2">Uncharacterized protein</fullName>
    </submittedName>
</protein>
<keyword evidence="1" id="KW-0812">Transmembrane</keyword>
<dbReference type="RefSeq" id="WP_090261567.1">
    <property type="nucleotide sequence ID" value="NZ_FNDS01000002.1"/>
</dbReference>
<keyword evidence="1" id="KW-1133">Transmembrane helix</keyword>
<organism evidence="2 3">
    <name type="scientific">Pseudomonas panipatensis</name>
    <dbReference type="NCBI Taxonomy" id="428992"/>
    <lineage>
        <taxon>Bacteria</taxon>
        <taxon>Pseudomonadati</taxon>
        <taxon>Pseudomonadota</taxon>
        <taxon>Gammaproteobacteria</taxon>
        <taxon>Pseudomonadales</taxon>
        <taxon>Pseudomonadaceae</taxon>
        <taxon>Pseudomonas</taxon>
    </lineage>
</organism>
<keyword evidence="1" id="KW-0472">Membrane</keyword>
<feature type="transmembrane region" description="Helical" evidence="1">
    <location>
        <begin position="27"/>
        <end position="51"/>
    </location>
</feature>
<dbReference type="Proteomes" id="UP000199636">
    <property type="component" value="Unassembled WGS sequence"/>
</dbReference>
<gene>
    <name evidence="2" type="ORF">SAMN05216272_102305</name>
</gene>
<evidence type="ECO:0000313" key="2">
    <source>
        <dbReference type="EMBL" id="SDH64364.1"/>
    </source>
</evidence>
<keyword evidence="3" id="KW-1185">Reference proteome</keyword>
<reference evidence="3" key="1">
    <citation type="submission" date="2016-10" db="EMBL/GenBank/DDBJ databases">
        <authorList>
            <person name="Varghese N."/>
            <person name="Submissions S."/>
        </authorList>
    </citation>
    <scope>NUCLEOTIDE SEQUENCE [LARGE SCALE GENOMIC DNA]</scope>
    <source>
        <strain evidence="3">CCM 7469</strain>
    </source>
</reference>
<evidence type="ECO:0000313" key="3">
    <source>
        <dbReference type="Proteomes" id="UP000199636"/>
    </source>
</evidence>
<evidence type="ECO:0000256" key="1">
    <source>
        <dbReference type="SAM" id="Phobius"/>
    </source>
</evidence>
<sequence length="97" mass="10740">MSLHPILPERRPQGSWLFRLLLRGRPLFLLAGPLLGMALFGLGCLGLYQAWLTEAPLYGVGAVLAWLGAGSVAVLCSEYDWWLFKLGPSDSLEWPLE</sequence>
<dbReference type="EMBL" id="FNDS01000002">
    <property type="protein sequence ID" value="SDH64364.1"/>
    <property type="molecule type" value="Genomic_DNA"/>
</dbReference>
<dbReference type="AlphaFoldDB" id="A0A1G8E393"/>
<accession>A0A1G8E393</accession>
<name>A0A1G8E393_9PSED</name>